<name>A0A540VVA3_9GAMM</name>
<feature type="transmembrane region" description="Helical" evidence="1">
    <location>
        <begin position="165"/>
        <end position="189"/>
    </location>
</feature>
<evidence type="ECO:0000313" key="2">
    <source>
        <dbReference type="EMBL" id="TQF00698.1"/>
    </source>
</evidence>
<dbReference type="InterPro" id="IPR021836">
    <property type="entry name" value="DUF3429"/>
</dbReference>
<dbReference type="Proteomes" id="UP000315400">
    <property type="component" value="Unassembled WGS sequence"/>
</dbReference>
<organism evidence="2 3">
    <name type="scientific">Spiribacter salinus</name>
    <dbReference type="NCBI Taxonomy" id="1335746"/>
    <lineage>
        <taxon>Bacteria</taxon>
        <taxon>Pseudomonadati</taxon>
        <taxon>Pseudomonadota</taxon>
        <taxon>Gammaproteobacteria</taxon>
        <taxon>Chromatiales</taxon>
        <taxon>Ectothiorhodospiraceae</taxon>
        <taxon>Spiribacter</taxon>
    </lineage>
</organism>
<keyword evidence="1" id="KW-1133">Transmembrane helix</keyword>
<protein>
    <submittedName>
        <fullName evidence="2">DUF3429 family protein</fullName>
    </submittedName>
</protein>
<reference evidence="2 3" key="1">
    <citation type="submission" date="2019-06" db="EMBL/GenBank/DDBJ databases">
        <title>Metagenome assembled Genome of Spiribacter salinus SL48-SHIP from the microbial mat of Salt Lake 48 (Novosibirsk region, Russia).</title>
        <authorList>
            <person name="Shipova A."/>
            <person name="Rozanov A.S."/>
            <person name="Bryanskaya A.V."/>
            <person name="Peltek S.E."/>
        </authorList>
    </citation>
    <scope>NUCLEOTIDE SEQUENCE [LARGE SCALE GENOMIC DNA]</scope>
    <source>
        <strain evidence="2">SL48-SHIP-2</strain>
    </source>
</reference>
<dbReference type="STRING" id="1260251.SPISAL_06245"/>
<evidence type="ECO:0000256" key="1">
    <source>
        <dbReference type="SAM" id="Phobius"/>
    </source>
</evidence>
<dbReference type="SUPFAM" id="SSF52833">
    <property type="entry name" value="Thioredoxin-like"/>
    <property type="match status" value="1"/>
</dbReference>
<keyword evidence="1" id="KW-0812">Transmembrane</keyword>
<evidence type="ECO:0000313" key="3">
    <source>
        <dbReference type="Proteomes" id="UP000315400"/>
    </source>
</evidence>
<dbReference type="CDD" id="cd02066">
    <property type="entry name" value="GRX_family"/>
    <property type="match status" value="1"/>
</dbReference>
<dbReference type="EMBL" id="VIFK01000006">
    <property type="protein sequence ID" value="TQF00698.1"/>
    <property type="molecule type" value="Genomic_DNA"/>
</dbReference>
<feature type="transmembrane region" description="Helical" evidence="1">
    <location>
        <begin position="126"/>
        <end position="145"/>
    </location>
</feature>
<dbReference type="PANTHER" id="PTHR15887:SF1">
    <property type="entry name" value="TRANSMEMBRANE PROTEIN 69"/>
    <property type="match status" value="1"/>
</dbReference>
<dbReference type="Pfam" id="PF11911">
    <property type="entry name" value="DUF3429"/>
    <property type="match status" value="1"/>
</dbReference>
<proteinExistence type="predicted"/>
<dbReference type="PANTHER" id="PTHR15887">
    <property type="entry name" value="TRANSMEMBRANE PROTEIN 69"/>
    <property type="match status" value="1"/>
</dbReference>
<keyword evidence="1" id="KW-0472">Membrane</keyword>
<dbReference type="Gene3D" id="3.40.30.10">
    <property type="entry name" value="Glutaredoxin"/>
    <property type="match status" value="1"/>
</dbReference>
<feature type="transmembrane region" description="Helical" evidence="1">
    <location>
        <begin position="210"/>
        <end position="230"/>
    </location>
</feature>
<feature type="transmembrane region" description="Helical" evidence="1">
    <location>
        <begin position="100"/>
        <end position="119"/>
    </location>
</feature>
<dbReference type="InterPro" id="IPR036249">
    <property type="entry name" value="Thioredoxin-like_sf"/>
</dbReference>
<gene>
    <name evidence="2" type="ORF">FKY71_01915</name>
</gene>
<accession>A0A540VVA3</accession>
<dbReference type="PROSITE" id="PS51354">
    <property type="entry name" value="GLUTAREDOXIN_2"/>
    <property type="match status" value="1"/>
</dbReference>
<dbReference type="AlphaFoldDB" id="A0A540VVA3"/>
<sequence length="234" mass="25381">MTDDSELRKLAGSADVVVFHSPVTDLGGLDERLEQSGRHWKAIEMGMGSSESREQFARLKAMTGRSTLPQIFVNGRFVGGLRQAEAQLPLTGQYPSAAGWMGYLGLLPFLAGALGVWFGPAWLAGWLAAYGAVILSFVGAIHWGLAMHRPAAAPEVFYASVTPALVGWVALLVPRLIGLPILAAGFIAWRIWEHRQPGDVLPRWFRRLRTVLTIGAVSALLIGWFALLPLTGRA</sequence>
<comment type="caution">
    <text evidence="2">The sequence shown here is derived from an EMBL/GenBank/DDBJ whole genome shotgun (WGS) entry which is preliminary data.</text>
</comment>